<dbReference type="OrthoDB" id="10249039at2759"/>
<feature type="compositionally biased region" description="Low complexity" evidence="13">
    <location>
        <begin position="318"/>
        <end position="327"/>
    </location>
</feature>
<feature type="active site" description="Glycyl thioester intermediate" evidence="12">
    <location>
        <position position="106"/>
    </location>
</feature>
<dbReference type="SUPFAM" id="SSF54495">
    <property type="entry name" value="UBC-like"/>
    <property type="match status" value="1"/>
</dbReference>
<reference evidence="16" key="1">
    <citation type="submission" date="2020-09" db="EMBL/GenBank/DDBJ databases">
        <title>Comparative genome analyses of four rice-infecting Rhizoctonia solani isolates reveal extensive enrichment of homogalacturonan modification genes.</title>
        <authorList>
            <person name="Lee D.-Y."/>
            <person name="Jeon J."/>
            <person name="Kim K.-T."/>
            <person name="Cheong K."/>
            <person name="Song H."/>
            <person name="Choi G."/>
            <person name="Ko J."/>
            <person name="Opiyo S.O."/>
            <person name="Zuo S."/>
            <person name="Madhav S."/>
            <person name="Lee Y.-H."/>
            <person name="Wang G.-L."/>
        </authorList>
    </citation>
    <scope>NUCLEOTIDE SEQUENCE</scope>
    <source>
        <strain evidence="16">AG1-IA WGL</strain>
    </source>
</reference>
<feature type="non-terminal residue" evidence="16">
    <location>
        <position position="815"/>
    </location>
</feature>
<gene>
    <name evidence="16" type="ORF">RHS03_00436</name>
</gene>
<name>A0A8H7LYI4_9AGAM</name>
<dbReference type="SMART" id="SM00164">
    <property type="entry name" value="TBC"/>
    <property type="match status" value="1"/>
</dbReference>
<keyword evidence="4" id="KW-0833">Ubl conjugation pathway</keyword>
<evidence type="ECO:0000256" key="12">
    <source>
        <dbReference type="PROSITE-ProRule" id="PRU10133"/>
    </source>
</evidence>
<dbReference type="GO" id="GO:0005524">
    <property type="term" value="F:ATP binding"/>
    <property type="evidence" value="ECO:0007669"/>
    <property type="project" value="UniProtKB-KW"/>
</dbReference>
<evidence type="ECO:0000256" key="3">
    <source>
        <dbReference type="ARBA" id="ARBA00022741"/>
    </source>
</evidence>
<protein>
    <recommendedName>
        <fullName evidence="9">NEDD8-conjugating enzyme UBC12</fullName>
        <ecNumber evidence="7">2.3.2.34</ecNumber>
    </recommendedName>
    <alternativeName>
        <fullName evidence="8">NEDD8-conjugating enzyme Ubc12</fullName>
    </alternativeName>
    <alternativeName>
        <fullName evidence="10">RUB1-conjugating enzyme</fullName>
    </alternativeName>
    <alternativeName>
        <fullName evidence="11">Ubiquitin carrier protein 12</fullName>
    </alternativeName>
</protein>
<organism evidence="16 17">
    <name type="scientific">Rhizoctonia solani</name>
    <dbReference type="NCBI Taxonomy" id="456999"/>
    <lineage>
        <taxon>Eukaryota</taxon>
        <taxon>Fungi</taxon>
        <taxon>Dikarya</taxon>
        <taxon>Basidiomycota</taxon>
        <taxon>Agaricomycotina</taxon>
        <taxon>Agaricomycetes</taxon>
        <taxon>Cantharellales</taxon>
        <taxon>Ceratobasidiaceae</taxon>
        <taxon>Rhizoctonia</taxon>
    </lineage>
</organism>
<dbReference type="GO" id="GO:0061654">
    <property type="term" value="F:NEDD8 conjugating enzyme activity"/>
    <property type="evidence" value="ECO:0007669"/>
    <property type="project" value="UniProtKB-EC"/>
</dbReference>
<evidence type="ECO:0000256" key="13">
    <source>
        <dbReference type="SAM" id="MobiDB-lite"/>
    </source>
</evidence>
<keyword evidence="3" id="KW-0547">Nucleotide-binding</keyword>
<comment type="caution">
    <text evidence="16">The sequence shown here is derived from an EMBL/GenBank/DDBJ whole genome shotgun (WGS) entry which is preliminary data.</text>
</comment>
<evidence type="ECO:0000256" key="7">
    <source>
        <dbReference type="ARBA" id="ARBA00044047"/>
    </source>
</evidence>
<evidence type="ECO:0000259" key="15">
    <source>
        <dbReference type="PROSITE" id="PS50127"/>
    </source>
</evidence>
<evidence type="ECO:0000256" key="11">
    <source>
        <dbReference type="ARBA" id="ARBA00044315"/>
    </source>
</evidence>
<evidence type="ECO:0000256" key="4">
    <source>
        <dbReference type="ARBA" id="ARBA00022786"/>
    </source>
</evidence>
<comment type="pathway">
    <text evidence="1">Protein modification; protein neddylation.</text>
</comment>
<accession>A0A8H7LYI4</accession>
<dbReference type="Gene3D" id="3.10.110.10">
    <property type="entry name" value="Ubiquitin Conjugating Enzyme"/>
    <property type="match status" value="1"/>
</dbReference>
<keyword evidence="2" id="KW-0808">Transferase</keyword>
<dbReference type="EMBL" id="JACYCD010000022">
    <property type="protein sequence ID" value="KAF8713659.1"/>
    <property type="molecule type" value="Genomic_DNA"/>
</dbReference>
<dbReference type="Gene3D" id="1.10.10.750">
    <property type="entry name" value="Ypt/Rab-GAP domain of gyp1p, domain 1"/>
    <property type="match status" value="1"/>
</dbReference>
<evidence type="ECO:0000256" key="5">
    <source>
        <dbReference type="ARBA" id="ARBA00022840"/>
    </source>
</evidence>
<feature type="compositionally biased region" description="Basic and acidic residues" evidence="13">
    <location>
        <begin position="254"/>
        <end position="282"/>
    </location>
</feature>
<dbReference type="InterPro" id="IPR016135">
    <property type="entry name" value="UBQ-conjugating_enzyme/RWD"/>
</dbReference>
<dbReference type="Pfam" id="PF00566">
    <property type="entry name" value="RabGAP-TBC"/>
    <property type="match status" value="1"/>
</dbReference>
<feature type="domain" description="UBC core" evidence="15">
    <location>
        <begin position="23"/>
        <end position="186"/>
    </location>
</feature>
<dbReference type="CDD" id="cd23794">
    <property type="entry name" value="UBCc_UBE2F_UBE2M"/>
    <property type="match status" value="1"/>
</dbReference>
<dbReference type="InterPro" id="IPR000195">
    <property type="entry name" value="Rab-GAP-TBC_dom"/>
</dbReference>
<evidence type="ECO:0000256" key="2">
    <source>
        <dbReference type="ARBA" id="ARBA00022679"/>
    </source>
</evidence>
<dbReference type="PROSITE" id="PS00183">
    <property type="entry name" value="UBC_1"/>
    <property type="match status" value="1"/>
</dbReference>
<feature type="compositionally biased region" description="Pro residues" evidence="13">
    <location>
        <begin position="389"/>
        <end position="403"/>
    </location>
</feature>
<evidence type="ECO:0000256" key="9">
    <source>
        <dbReference type="ARBA" id="ARBA00044092"/>
    </source>
</evidence>
<dbReference type="PROSITE" id="PS50127">
    <property type="entry name" value="UBC_2"/>
    <property type="match status" value="1"/>
</dbReference>
<evidence type="ECO:0000256" key="1">
    <source>
        <dbReference type="ARBA" id="ARBA00005032"/>
    </source>
</evidence>
<feature type="region of interest" description="Disordered" evidence="13">
    <location>
        <begin position="369"/>
        <end position="423"/>
    </location>
</feature>
<dbReference type="Proteomes" id="UP000602905">
    <property type="component" value="Unassembled WGS sequence"/>
</dbReference>
<feature type="region of interest" description="Disordered" evidence="13">
    <location>
        <begin position="243"/>
        <end position="327"/>
    </location>
</feature>
<dbReference type="Gene3D" id="1.10.472.80">
    <property type="entry name" value="Ypt/Rab-GAP domain of gyp1p, domain 3"/>
    <property type="match status" value="1"/>
</dbReference>
<dbReference type="AlphaFoldDB" id="A0A8H7LYI4"/>
<keyword evidence="5" id="KW-0067">ATP-binding</keyword>
<evidence type="ECO:0000259" key="14">
    <source>
        <dbReference type="PROSITE" id="PS50086"/>
    </source>
</evidence>
<dbReference type="InterPro" id="IPR023313">
    <property type="entry name" value="UBQ-conjugating_AS"/>
</dbReference>
<dbReference type="InterPro" id="IPR035969">
    <property type="entry name" value="Rab-GAP_TBC_sf"/>
</dbReference>
<evidence type="ECO:0000313" key="17">
    <source>
        <dbReference type="Proteomes" id="UP000602905"/>
    </source>
</evidence>
<dbReference type="InterPro" id="IPR050302">
    <property type="entry name" value="Rab_GAP_TBC_domain"/>
</dbReference>
<dbReference type="SUPFAM" id="SSF47923">
    <property type="entry name" value="Ypt/Rab-GAP domain of gyp1p"/>
    <property type="match status" value="2"/>
</dbReference>
<dbReference type="GO" id="GO:0005096">
    <property type="term" value="F:GTPase activator activity"/>
    <property type="evidence" value="ECO:0007669"/>
    <property type="project" value="TreeGrafter"/>
</dbReference>
<dbReference type="GO" id="GO:0031267">
    <property type="term" value="F:small GTPase binding"/>
    <property type="evidence" value="ECO:0007669"/>
    <property type="project" value="TreeGrafter"/>
</dbReference>
<dbReference type="FunFam" id="3.10.110.10:FF:000005">
    <property type="entry name" value="NEDD8-conjugating enzyme Ubc12"/>
    <property type="match status" value="1"/>
</dbReference>
<evidence type="ECO:0000256" key="8">
    <source>
        <dbReference type="ARBA" id="ARBA00044084"/>
    </source>
</evidence>
<dbReference type="SMART" id="SM00212">
    <property type="entry name" value="UBCc"/>
    <property type="match status" value="1"/>
</dbReference>
<comment type="catalytic activity">
    <reaction evidence="6">
        <text>[E1 NEDD8-activating enzyme]-S-[NEDD8 protein]-yl-L-cysteine + [E2 NEDD8-conjugating enzyme]-L-cysteine = [E1 NEDD8-activating enzyme]-L-cysteine + [E2 NEDD8-conjugating enzyme]-S-[NEDD8-protein]-yl-L-cysteine.</text>
        <dbReference type="EC" id="2.3.2.34"/>
    </reaction>
</comment>
<feature type="domain" description="Rab-GAP TBC" evidence="14">
    <location>
        <begin position="524"/>
        <end position="723"/>
    </location>
</feature>
<dbReference type="Pfam" id="PF00179">
    <property type="entry name" value="UQ_con"/>
    <property type="match status" value="1"/>
</dbReference>
<evidence type="ECO:0000256" key="6">
    <source>
        <dbReference type="ARBA" id="ARBA00043698"/>
    </source>
</evidence>
<proteinExistence type="predicted"/>
<sequence length="815" mass="92190">MIKIWSMKKNEDAAAKKKPKTSAAQLRVQKDITELDLPKTMELNFPNPEDTLNFTLSIKPDEAGMYKDAEFKFSFSINTNYPHEPPKVKCIPKIYHPNVDLEGNVCLNILREDWKPVLNLNSIMVGLQYLFLEPNADDPLNKGSLLYHSQCLGADVYGISEAAEELRKNRDAFIANVKRSMQGRTINGALIWLIALVPRHSAPHSHKHHDRAELSATATSIASRPPSLFGIKPLLLHEYNTAGLKDMSSPHSPVSEHERRSTDSDKQPHQADGLHRSHHIDSGLDVSEDANQGKHEPIMPTPRMRSFRSYDRQESAKPSPSTVSIPISVTPEKEYAYAEESVGTSSPTPKPYTKPTVIPVSVALTVNTDVGPESGIESPSQTDSAAPKTPTPDSAPPRTPVPNEPTTSGSSPQKPPKAHRYVKSAGPSMLEKVISKTRSGSFLFLPTHLPPKNKLEDVKHLKEYEEMMERSRAAEQQKKHELEQRRLARERAVEDSLHIWKREVVPNWKEAIRKPYIRQMWWRGIPTRLRGEMWIKAIGNGLAISKDSYKRCLARANRALTSGSFPVETLAIIEEDIRVTLPGLHIFHPETGPLYSDLKDLLCAWVVSRSDEGLGYVKGVSSMAGMFLINMSSDDAFVCMRNLLERHCMRSFYGGPSAKDDIEAYYRIFDTLLADGVPKVFFNFKQHQISPSQYLPDWILPMFLHHLPFEACARIWDVIILEGDSFLYRAALAIIAVIEPRLFFPDRKELMEVLRGENRAALEVAKRSGLQVDQSARYEQYGMNEEVLWAEIMGMDEWWKDSTWSRLIQRELPDV</sequence>
<dbReference type="PANTHER" id="PTHR47219">
    <property type="entry name" value="RAB GTPASE-ACTIVATING PROTEIN 1-LIKE"/>
    <property type="match status" value="1"/>
</dbReference>
<dbReference type="InterPro" id="IPR000608">
    <property type="entry name" value="UBC"/>
</dbReference>
<dbReference type="PROSITE" id="PS50086">
    <property type="entry name" value="TBC_RABGAP"/>
    <property type="match status" value="1"/>
</dbReference>
<evidence type="ECO:0000313" key="16">
    <source>
        <dbReference type="EMBL" id="KAF8713659.1"/>
    </source>
</evidence>
<evidence type="ECO:0000256" key="10">
    <source>
        <dbReference type="ARBA" id="ARBA00044279"/>
    </source>
</evidence>
<dbReference type="EC" id="2.3.2.34" evidence="7"/>
<dbReference type="PANTHER" id="PTHR47219:SF15">
    <property type="entry name" value="TBC1 DOMAIN FAMILY MEMBER 12 ISOFORM X1"/>
    <property type="match status" value="1"/>
</dbReference>
<dbReference type="Gene3D" id="1.10.8.270">
    <property type="entry name" value="putative rabgap domain of human tbc1 domain family member 14 like domains"/>
    <property type="match status" value="1"/>
</dbReference>